<sequence>MGINKVFLSGNLTRDPELRATASGTQVLEFRLAVNERVRNQQTDAWEDRANFFSCIVFGRRAEALARRLAKGAKVSIEGSLRYSAWERDGVKRSKVEVVVDELEFMSSAGSNGQAPMDAPTCALTGPDGDSC</sequence>
<evidence type="ECO:0000256" key="4">
    <source>
        <dbReference type="SAM" id="MobiDB-lite"/>
    </source>
</evidence>
<reference evidence="5" key="1">
    <citation type="journal article" date="2021" name="PeerJ">
        <title>Extensive microbial diversity within the chicken gut microbiome revealed by metagenomics and culture.</title>
        <authorList>
            <person name="Gilroy R."/>
            <person name="Ravi A."/>
            <person name="Getino M."/>
            <person name="Pursley I."/>
            <person name="Horton D.L."/>
            <person name="Alikhan N.F."/>
            <person name="Baker D."/>
            <person name="Gharbi K."/>
            <person name="Hall N."/>
            <person name="Watson M."/>
            <person name="Adriaenssens E.M."/>
            <person name="Foster-Nyarko E."/>
            <person name="Jarju S."/>
            <person name="Secka A."/>
            <person name="Antonio M."/>
            <person name="Oren A."/>
            <person name="Chaudhuri R.R."/>
            <person name="La Ragione R."/>
            <person name="Hildebrand F."/>
            <person name="Pallen M.J."/>
        </authorList>
    </citation>
    <scope>NUCLEOTIDE SEQUENCE</scope>
    <source>
        <strain evidence="5">ChiHjej13B12-9602</strain>
    </source>
</reference>
<dbReference type="InterPro" id="IPR012340">
    <property type="entry name" value="NA-bd_OB-fold"/>
</dbReference>
<dbReference type="HAMAP" id="MF_00984">
    <property type="entry name" value="SSB"/>
    <property type="match status" value="1"/>
</dbReference>
<comment type="subunit">
    <text evidence="2">Homotetramer.</text>
</comment>
<keyword evidence="1 2" id="KW-0238">DNA-binding</keyword>
<gene>
    <name evidence="5" type="primary">ssb</name>
    <name evidence="5" type="ORF">K8V70_02385</name>
</gene>
<name>A0A921ITR4_9ACTN</name>
<dbReference type="Gene3D" id="2.40.50.140">
    <property type="entry name" value="Nucleic acid-binding proteins"/>
    <property type="match status" value="1"/>
</dbReference>
<dbReference type="AlphaFoldDB" id="A0A921ITR4"/>
<dbReference type="GO" id="GO:0006260">
    <property type="term" value="P:DNA replication"/>
    <property type="evidence" value="ECO:0007669"/>
    <property type="project" value="InterPro"/>
</dbReference>
<dbReference type="PIRSF" id="PIRSF002070">
    <property type="entry name" value="SSB"/>
    <property type="match status" value="1"/>
</dbReference>
<dbReference type="EMBL" id="DYUZ01000009">
    <property type="protein sequence ID" value="HJG36700.1"/>
    <property type="molecule type" value="Genomic_DNA"/>
</dbReference>
<accession>A0A921ITR4</accession>
<dbReference type="PROSITE" id="PS50935">
    <property type="entry name" value="SSB"/>
    <property type="match status" value="1"/>
</dbReference>
<dbReference type="InterPro" id="IPR000424">
    <property type="entry name" value="Primosome_PriB/ssb"/>
</dbReference>
<reference evidence="5" key="2">
    <citation type="submission" date="2021-09" db="EMBL/GenBank/DDBJ databases">
        <authorList>
            <person name="Gilroy R."/>
        </authorList>
    </citation>
    <scope>NUCLEOTIDE SEQUENCE</scope>
    <source>
        <strain evidence="5">ChiHjej13B12-9602</strain>
    </source>
</reference>
<dbReference type="NCBIfam" id="TIGR00621">
    <property type="entry name" value="ssb"/>
    <property type="match status" value="1"/>
</dbReference>
<evidence type="ECO:0000313" key="5">
    <source>
        <dbReference type="EMBL" id="HJG36700.1"/>
    </source>
</evidence>
<evidence type="ECO:0000313" key="6">
    <source>
        <dbReference type="Proteomes" id="UP000753256"/>
    </source>
</evidence>
<dbReference type="PANTHER" id="PTHR10302:SF27">
    <property type="entry name" value="SINGLE-STRANDED DNA-BINDING PROTEIN"/>
    <property type="match status" value="1"/>
</dbReference>
<evidence type="ECO:0000256" key="2">
    <source>
        <dbReference type="HAMAP-Rule" id="MF_00984"/>
    </source>
</evidence>
<dbReference type="Pfam" id="PF00436">
    <property type="entry name" value="SSB"/>
    <property type="match status" value="1"/>
</dbReference>
<dbReference type="PANTHER" id="PTHR10302">
    <property type="entry name" value="SINGLE-STRANDED DNA-BINDING PROTEIN"/>
    <property type="match status" value="1"/>
</dbReference>
<dbReference type="CDD" id="cd04496">
    <property type="entry name" value="SSB_OBF"/>
    <property type="match status" value="1"/>
</dbReference>
<dbReference type="GO" id="GO:0009295">
    <property type="term" value="C:nucleoid"/>
    <property type="evidence" value="ECO:0007669"/>
    <property type="project" value="TreeGrafter"/>
</dbReference>
<feature type="region of interest" description="Disordered" evidence="4">
    <location>
        <begin position="109"/>
        <end position="132"/>
    </location>
</feature>
<dbReference type="InterPro" id="IPR011344">
    <property type="entry name" value="ssDNA-bd"/>
</dbReference>
<dbReference type="RefSeq" id="WP_273189018.1">
    <property type="nucleotide sequence ID" value="NZ_DYUZ01000009.1"/>
</dbReference>
<protein>
    <recommendedName>
        <fullName evidence="2 3">Single-stranded DNA-binding protein</fullName>
        <shortName evidence="2">SSB</shortName>
    </recommendedName>
</protein>
<dbReference type="GO" id="GO:0003697">
    <property type="term" value="F:single-stranded DNA binding"/>
    <property type="evidence" value="ECO:0007669"/>
    <property type="project" value="UniProtKB-UniRule"/>
</dbReference>
<comment type="caution">
    <text evidence="2">Lacks conserved residue(s) required for the propagation of feature annotation.</text>
</comment>
<dbReference type="Proteomes" id="UP000753256">
    <property type="component" value="Unassembled WGS sequence"/>
</dbReference>
<proteinExistence type="inferred from homology"/>
<organism evidence="5 6">
    <name type="scientific">Enorma phocaeensis</name>
    <dbReference type="NCBI Taxonomy" id="1871019"/>
    <lineage>
        <taxon>Bacteria</taxon>
        <taxon>Bacillati</taxon>
        <taxon>Actinomycetota</taxon>
        <taxon>Coriobacteriia</taxon>
        <taxon>Coriobacteriales</taxon>
        <taxon>Coriobacteriaceae</taxon>
        <taxon>Enorma</taxon>
    </lineage>
</organism>
<evidence type="ECO:0000256" key="1">
    <source>
        <dbReference type="ARBA" id="ARBA00023125"/>
    </source>
</evidence>
<dbReference type="SUPFAM" id="SSF50249">
    <property type="entry name" value="Nucleic acid-binding proteins"/>
    <property type="match status" value="1"/>
</dbReference>
<evidence type="ECO:0000256" key="3">
    <source>
        <dbReference type="PIRNR" id="PIRNR002070"/>
    </source>
</evidence>
<comment type="caution">
    <text evidence="5">The sequence shown here is derived from an EMBL/GenBank/DDBJ whole genome shotgun (WGS) entry which is preliminary data.</text>
</comment>